<dbReference type="GO" id="GO:0031966">
    <property type="term" value="C:mitochondrial membrane"/>
    <property type="evidence" value="ECO:0007669"/>
    <property type="project" value="TreeGrafter"/>
</dbReference>
<dbReference type="InterPro" id="IPR017452">
    <property type="entry name" value="GPCR_Rhodpsn_7TM"/>
</dbReference>
<dbReference type="PROSITE" id="PS00237">
    <property type="entry name" value="G_PROTEIN_RECEP_F1_1"/>
    <property type="match status" value="1"/>
</dbReference>
<evidence type="ECO:0000256" key="16">
    <source>
        <dbReference type="SAM" id="Phobius"/>
    </source>
</evidence>
<dbReference type="PRINTS" id="PR00237">
    <property type="entry name" value="GPCRRHODOPSN"/>
</dbReference>
<dbReference type="InterPro" id="IPR000207">
    <property type="entry name" value="ADRA2B_rcpt"/>
</dbReference>
<keyword evidence="7 16" id="KW-0472">Membrane</keyword>
<keyword evidence="11 14" id="KW-0807">Transducer</keyword>
<keyword evidence="12" id="KW-0449">Lipoprotein</keyword>
<dbReference type="Pfam" id="PF00001">
    <property type="entry name" value="7tm_1"/>
    <property type="match status" value="1"/>
</dbReference>
<feature type="transmembrane region" description="Helical" evidence="16">
    <location>
        <begin position="129"/>
        <end position="150"/>
    </location>
</feature>
<dbReference type="GO" id="GO:0006072">
    <property type="term" value="P:glycerol-3-phosphate metabolic process"/>
    <property type="evidence" value="ECO:0007669"/>
    <property type="project" value="TreeGrafter"/>
</dbReference>
<dbReference type="InterPro" id="IPR000276">
    <property type="entry name" value="GPCR_Rhodpsn"/>
</dbReference>
<dbReference type="SMART" id="SM00563">
    <property type="entry name" value="PlsC"/>
    <property type="match status" value="1"/>
</dbReference>
<dbReference type="FunFam" id="1.20.1070.10:FF:000185">
    <property type="entry name" value="Alpha-2B adrenergic receptor"/>
    <property type="match status" value="1"/>
</dbReference>
<dbReference type="GO" id="GO:0004366">
    <property type="term" value="F:glycerol-3-phosphate O-acyltransferase activity"/>
    <property type="evidence" value="ECO:0007669"/>
    <property type="project" value="TreeGrafter"/>
</dbReference>
<dbReference type="SMART" id="SM01381">
    <property type="entry name" value="7TM_GPCR_Srsx"/>
    <property type="match status" value="1"/>
</dbReference>
<dbReference type="PRINTS" id="PR00559">
    <property type="entry name" value="ADRENRGCA2BR"/>
</dbReference>
<evidence type="ECO:0000256" key="11">
    <source>
        <dbReference type="ARBA" id="ARBA00023224"/>
    </source>
</evidence>
<feature type="domain" description="G-protein coupled receptors family 1 profile" evidence="17">
    <location>
        <begin position="29"/>
        <end position="423"/>
    </location>
</feature>
<dbReference type="Proteomes" id="UP000664991">
    <property type="component" value="Unassembled WGS sequence"/>
</dbReference>
<dbReference type="InterPro" id="IPR022284">
    <property type="entry name" value="GPAT/DHAPAT"/>
</dbReference>
<sequence>MDHQEPYSVQATAAIAAVITFLILFTIFGNALVILAVLTSRSLRAPQNLFLVSLAAADILVATLIIPFSLANELLGYWYFWRTWCEVYLALDVLFCTSSIVHLCAISLDRYWAVSRALEYNSKRTPRRIKFIILIVWLIAAVISLPPLIYKGDQGPQPLARPQCKLNQEAWYILASSIGSFFAPCLIMILVYLRIYLIAKRSHCRGPRAKGGPGGRESKQPHPVPGEVSDSAKLPTLASQLATPGEANGCSQPHPAAKGEGQTPEAPGIPALPPSWPAIPKSGQGQKEGACGSSPEEEAEEEGEEGCEPQALPTSPASACSPPLQQPQGLRVLATLRGQVLLGRGTGAAGAQWWRRRTQLSREKRFTFVLAVVIGVFVLCWFPFFFSYSLGAICPLHCKVPHGLFQFFFWIGYCNSSLNPVIYTIFNQDFRRAFRRILCRQWTQTAWPKDSSCQGHRPEAELSTVVLDKLSSPLQGRCETSLWSSGFGMKLEAVTPFLGKYRPFVGRCCQTCTPKSWESLFHRSIMDLGFCNVILVKEENTRFRGWLVRRLCYFLWSLEQHIPPCQDASQKIMESAGVRNIISGRAPGGAGEGQVPSHVRKEVQRILGHIQAPPRPFLLRLFSWALLRFLNCLFLNVQLYRGQMKMVHKAAQAGSPLVFLSTHKSVLDGILLPFVLLSQGMGVLRVAWDPRTCSPILRALLKKLGGLFLPPEANLSPDSPEGVLARAVVHATVEQLLASRQPLLIFLEEPPGARGPRLSALGLSWLGLVVQVVQAGIVPDALLVPVAVAYDLVPEAPHDACHALAPLGLWTGALAVLRSLRRWGCGRRVCVRVHLAQPFSLQEYTINARSCWGSRQTLEQLLQPIVLGQCTAVPDTEKEQEWTPVTGPLRALREEDQLLVRRLSWHVLNASVASSAVMSTAIMATLLLFKHQKGVFLSQLLGEFSWLTEETLLRGFDVGFSGQLRCLVQHTLGLLRPHVALLRIQQGDLLVVPRPGPGLTSLARLSAELLPTFLSEAVGACAVRGLLAGKVPPEGPWELQGIELLSQKELHCQILLLLHLLPQDLLLLQPCQSSYCYCQEVLDRLIQCGLLVAEETPGSQPACDTGRQRLSARLLWRLSGDFTDSDSDDFEEAEGRYFRLSQQSRCPDFFLFLCRLLSPVLKAFAQAAAFLHQGRLPDTESGYAEQLFQFLRATAQEEGLFECADPNLAISAIWTFRDLGVLQQMPGPAGPLLHLSPAFASRDSQERLQRFIQQFICS</sequence>
<dbReference type="PRINTS" id="PR01103">
    <property type="entry name" value="ADRENERGICR"/>
</dbReference>
<keyword evidence="6 14" id="KW-0297">G-protein coupled receptor</keyword>
<dbReference type="InterPro" id="IPR045520">
    <property type="entry name" value="GPAT/DHAPAT_C"/>
</dbReference>
<evidence type="ECO:0000256" key="2">
    <source>
        <dbReference type="ARBA" id="ARBA00019305"/>
    </source>
</evidence>
<keyword evidence="10 14" id="KW-0675">Receptor</keyword>
<dbReference type="GO" id="GO:0006940">
    <property type="term" value="P:regulation of smooth muscle contraction"/>
    <property type="evidence" value="ECO:0007669"/>
    <property type="project" value="InterPro"/>
</dbReference>
<dbReference type="GO" id="GO:0019229">
    <property type="term" value="P:regulation of vasoconstriction"/>
    <property type="evidence" value="ECO:0007669"/>
    <property type="project" value="InterPro"/>
</dbReference>
<feature type="transmembrane region" description="Helical" evidence="16">
    <location>
        <begin position="49"/>
        <end position="68"/>
    </location>
</feature>
<dbReference type="PROSITE" id="PS50262">
    <property type="entry name" value="G_PROTEIN_RECEP_F1_2"/>
    <property type="match status" value="1"/>
</dbReference>
<organism evidence="18 19">
    <name type="scientific">Ovis aries</name>
    <name type="common">Sheep</name>
    <dbReference type="NCBI Taxonomy" id="9940"/>
    <lineage>
        <taxon>Eukaryota</taxon>
        <taxon>Metazoa</taxon>
        <taxon>Chordata</taxon>
        <taxon>Craniata</taxon>
        <taxon>Vertebrata</taxon>
        <taxon>Euteleostomi</taxon>
        <taxon>Mammalia</taxon>
        <taxon>Eutheria</taxon>
        <taxon>Laurasiatheria</taxon>
        <taxon>Artiodactyla</taxon>
        <taxon>Ruminantia</taxon>
        <taxon>Pecora</taxon>
        <taxon>Bovidae</taxon>
        <taxon>Caprinae</taxon>
        <taxon>Ovis</taxon>
    </lineage>
</organism>
<evidence type="ECO:0000256" key="5">
    <source>
        <dbReference type="ARBA" id="ARBA00022989"/>
    </source>
</evidence>
<evidence type="ECO:0000256" key="9">
    <source>
        <dbReference type="ARBA" id="ARBA00023157"/>
    </source>
</evidence>
<feature type="transmembrane region" description="Helical" evidence="16">
    <location>
        <begin position="12"/>
        <end position="37"/>
    </location>
</feature>
<dbReference type="FunFam" id="1.20.1070.10:FF:000100">
    <property type="entry name" value="alpha-2B adrenergic receptor"/>
    <property type="match status" value="1"/>
</dbReference>
<dbReference type="GO" id="GO:0034587">
    <property type="term" value="P:piRNA processing"/>
    <property type="evidence" value="ECO:0007669"/>
    <property type="project" value="TreeGrafter"/>
</dbReference>
<name>A0A836AKN6_SHEEP</name>
<evidence type="ECO:0000256" key="7">
    <source>
        <dbReference type="ARBA" id="ARBA00023136"/>
    </source>
</evidence>
<feature type="compositionally biased region" description="Acidic residues" evidence="15">
    <location>
        <begin position="295"/>
        <end position="307"/>
    </location>
</feature>
<reference evidence="18 19" key="1">
    <citation type="submission" date="2020-12" db="EMBL/GenBank/DDBJ databases">
        <title>De novo assembly of Tibetan sheep genome.</title>
        <authorList>
            <person name="Li X."/>
        </authorList>
    </citation>
    <scope>NUCLEOTIDE SEQUENCE [LARGE SCALE GENOMIC DNA]</scope>
    <source>
        <tissue evidence="18">Heart</tissue>
    </source>
</reference>
<evidence type="ECO:0000256" key="8">
    <source>
        <dbReference type="ARBA" id="ARBA00023139"/>
    </source>
</evidence>
<dbReference type="GO" id="GO:0019432">
    <property type="term" value="P:triglyceride biosynthetic process"/>
    <property type="evidence" value="ECO:0007669"/>
    <property type="project" value="TreeGrafter"/>
</dbReference>
<evidence type="ECO:0000313" key="19">
    <source>
        <dbReference type="Proteomes" id="UP000664991"/>
    </source>
</evidence>
<dbReference type="InterPro" id="IPR002123">
    <property type="entry name" value="Plipid/glycerol_acylTrfase"/>
</dbReference>
<comment type="caution">
    <text evidence="18">The sequence shown here is derived from an EMBL/GenBank/DDBJ whole genome shotgun (WGS) entry which is preliminary data.</text>
</comment>
<evidence type="ECO:0000256" key="3">
    <source>
        <dbReference type="ARBA" id="ARBA00022475"/>
    </source>
</evidence>
<dbReference type="GO" id="GO:0005886">
    <property type="term" value="C:plasma membrane"/>
    <property type="evidence" value="ECO:0007669"/>
    <property type="project" value="UniProtKB-SubCell"/>
</dbReference>
<dbReference type="Gene3D" id="1.20.1070.10">
    <property type="entry name" value="Rhodopsin 7-helix transmembrane proteins"/>
    <property type="match status" value="2"/>
</dbReference>
<dbReference type="GO" id="GO:0006631">
    <property type="term" value="P:fatty acid metabolic process"/>
    <property type="evidence" value="ECO:0007669"/>
    <property type="project" value="TreeGrafter"/>
</dbReference>
<comment type="similarity">
    <text evidence="14">Belongs to the G-protein coupled receptor 1 family.</text>
</comment>
<dbReference type="PANTHER" id="PTHR12563:SF15">
    <property type="entry name" value="GLYCEROL-3-PHOSPHATE ACYLTRANSFERASE 2, MITOCHONDRIAL"/>
    <property type="match status" value="1"/>
</dbReference>
<keyword evidence="5 16" id="KW-1133">Transmembrane helix</keyword>
<protein>
    <recommendedName>
        <fullName evidence="2">Alpha-2B adrenergic receptor</fullName>
    </recommendedName>
    <alternativeName>
        <fullName evidence="13">Alpha-2B adrenoreceptor</fullName>
    </alternativeName>
</protein>
<keyword evidence="8" id="KW-0564">Palmitate</keyword>
<dbReference type="CDD" id="cd15321">
    <property type="entry name" value="7tmA_alpha2B_AR"/>
    <property type="match status" value="1"/>
</dbReference>
<proteinExistence type="inferred from homology"/>
<evidence type="ECO:0000256" key="4">
    <source>
        <dbReference type="ARBA" id="ARBA00022692"/>
    </source>
</evidence>
<dbReference type="InterPro" id="IPR002233">
    <property type="entry name" value="ADR_fam"/>
</dbReference>
<feature type="transmembrane region" description="Helical" evidence="16">
    <location>
        <begin position="407"/>
        <end position="426"/>
    </location>
</feature>
<evidence type="ECO:0000256" key="13">
    <source>
        <dbReference type="ARBA" id="ARBA00031735"/>
    </source>
</evidence>
<evidence type="ECO:0000256" key="1">
    <source>
        <dbReference type="ARBA" id="ARBA00004651"/>
    </source>
</evidence>
<dbReference type="Pfam" id="PF19277">
    <property type="entry name" value="GPAT_C"/>
    <property type="match status" value="1"/>
</dbReference>
<comment type="subcellular location">
    <subcellularLocation>
        <location evidence="1">Cell membrane</location>
        <topology evidence="1">Multi-pass membrane protein</topology>
    </subcellularLocation>
</comment>
<dbReference type="PANTHER" id="PTHR12563">
    <property type="entry name" value="GLYCEROL-3-PHOSPHATE ACYLTRANSFERASE"/>
    <property type="match status" value="1"/>
</dbReference>
<evidence type="ECO:0000256" key="6">
    <source>
        <dbReference type="ARBA" id="ARBA00023040"/>
    </source>
</evidence>
<dbReference type="GO" id="GO:0030168">
    <property type="term" value="P:platelet activation"/>
    <property type="evidence" value="ECO:0007669"/>
    <property type="project" value="InterPro"/>
</dbReference>
<evidence type="ECO:0000256" key="12">
    <source>
        <dbReference type="ARBA" id="ARBA00023288"/>
    </source>
</evidence>
<keyword evidence="9" id="KW-1015">Disulfide bond</keyword>
<keyword evidence="3" id="KW-1003">Cell membrane</keyword>
<evidence type="ECO:0000256" key="10">
    <source>
        <dbReference type="ARBA" id="ARBA00023170"/>
    </source>
</evidence>
<evidence type="ECO:0000256" key="15">
    <source>
        <dbReference type="SAM" id="MobiDB-lite"/>
    </source>
</evidence>
<gene>
    <name evidence="18" type="ORF">JEQ12_014200</name>
</gene>
<feature type="region of interest" description="Disordered" evidence="15">
    <location>
        <begin position="206"/>
        <end position="324"/>
    </location>
</feature>
<dbReference type="GO" id="GO:0004938">
    <property type="term" value="F:alpha2-adrenergic receptor activity"/>
    <property type="evidence" value="ECO:0007669"/>
    <property type="project" value="InterPro"/>
</dbReference>
<dbReference type="SUPFAM" id="SSF69593">
    <property type="entry name" value="Glycerol-3-phosphate (1)-acyltransferase"/>
    <property type="match status" value="1"/>
</dbReference>
<dbReference type="GO" id="GO:0008654">
    <property type="term" value="P:phospholipid biosynthetic process"/>
    <property type="evidence" value="ECO:0007669"/>
    <property type="project" value="TreeGrafter"/>
</dbReference>
<feature type="transmembrane region" description="Helical" evidence="16">
    <location>
        <begin position="366"/>
        <end position="387"/>
    </location>
</feature>
<dbReference type="SUPFAM" id="SSF81321">
    <property type="entry name" value="Family A G protein-coupled receptor-like"/>
    <property type="match status" value="1"/>
</dbReference>
<feature type="transmembrane region" description="Helical" evidence="16">
    <location>
        <begin position="170"/>
        <end position="193"/>
    </location>
</feature>
<accession>A0A836AKN6</accession>
<evidence type="ECO:0000259" key="17">
    <source>
        <dbReference type="PROSITE" id="PS50262"/>
    </source>
</evidence>
<dbReference type="EMBL" id="JAEMGP010000003">
    <property type="protein sequence ID" value="KAG5211771.1"/>
    <property type="molecule type" value="Genomic_DNA"/>
</dbReference>
<keyword evidence="4 14" id="KW-0812">Transmembrane</keyword>
<feature type="transmembrane region" description="Helical" evidence="16">
    <location>
        <begin position="907"/>
        <end position="929"/>
    </location>
</feature>
<dbReference type="AlphaFoldDB" id="A0A836AKN6"/>
<feature type="transmembrane region" description="Helical" evidence="16">
    <location>
        <begin position="88"/>
        <end position="108"/>
    </location>
</feature>
<evidence type="ECO:0000313" key="18">
    <source>
        <dbReference type="EMBL" id="KAG5211771.1"/>
    </source>
</evidence>
<evidence type="ECO:0000256" key="14">
    <source>
        <dbReference type="RuleBase" id="RU000688"/>
    </source>
</evidence>